<dbReference type="Gene3D" id="2.40.160.50">
    <property type="entry name" value="membrane protein fhac: a member of the omp85/tpsb transporter family"/>
    <property type="match status" value="1"/>
</dbReference>
<evidence type="ECO:0000256" key="1">
    <source>
        <dbReference type="ARBA" id="ARBA00004442"/>
    </source>
</evidence>
<comment type="similarity">
    <text evidence="2">Belongs to the TPS (TC 1.B.20) family.</text>
</comment>
<dbReference type="Pfam" id="PF08479">
    <property type="entry name" value="POTRA_2"/>
    <property type="match status" value="1"/>
</dbReference>
<dbReference type="PANTHER" id="PTHR34597">
    <property type="entry name" value="SLR1661 PROTEIN"/>
    <property type="match status" value="1"/>
</dbReference>
<keyword evidence="7" id="KW-0472">Membrane</keyword>
<sequence>MRSLNAIARVRSSAPHRHREGAFSLKTLPPSTLSLALGLILGGAAVHAQAQQPPTIGDAVRQAQPLPPPLTRPAPPLPVPAGPAPAALQALPGGGPAVAVRQFALEGNRVIDSATLLALLSPEQGQTLTLAQLDELATRITRHYRANGYFVARAYIPAQELSGGTLTIRVVEGNYGRFILDNRSRVNDSVVQGLLDDIKGRDIVSLDTLERAMLIINDTPGARVVQADVMPGEQVGTSDFAIATEATPAVDGYVLLDNHGSVYTGKQRLSASAEWQSPSGRGDRLSASGMATRHGGLLNGRLGYSMLASSDGSRAELALSRTTYELGDVYRALDATGTASGAELSLSKPLKRTRKDSIDAGLSLAYKDLKDEIGSVGTTVGKRLASLTASVARRSEGVLLGWYGQSQYSAGLTIGKLDFKDGLAEALDAAGDATQGSYARLNLAAMRTNVLPASFTLSTGIKAQAALGNKKLDGVERMSVAGSGAVAAYPTGELSGDHAALLRAELARALPAQVSASVFADYGWAKAVNAAAGVDGTRSLGDVGLGLSALRGGLLLKLQLAHRISGGAALSEPVSRTRLLFQAGWVM</sequence>
<accession>A0ABX0P2A0</accession>
<dbReference type="PROSITE" id="PS51779">
    <property type="entry name" value="POTRA"/>
    <property type="match status" value="1"/>
</dbReference>
<evidence type="ECO:0000256" key="7">
    <source>
        <dbReference type="ARBA" id="ARBA00023136"/>
    </source>
</evidence>
<comment type="caution">
    <text evidence="10">The sequence shown here is derived from an EMBL/GenBank/DDBJ whole genome shotgun (WGS) entry which is preliminary data.</text>
</comment>
<evidence type="ECO:0000256" key="8">
    <source>
        <dbReference type="ARBA" id="ARBA00023237"/>
    </source>
</evidence>
<name>A0ABX0P2A0_9BURK</name>
<reference evidence="10 11" key="1">
    <citation type="submission" date="2019-10" db="EMBL/GenBank/DDBJ databases">
        <title>Taxonomy of Antarctic Massilia spp.: description of Massilia rubra sp. nov., Massilia aquatica sp. nov., Massilia mucilaginosa sp. nov., Massilia frigida sp. nov. isolated from streams, lakes and regoliths.</title>
        <authorList>
            <person name="Holochova P."/>
            <person name="Sedlacek I."/>
            <person name="Kralova S."/>
            <person name="Maslanova I."/>
            <person name="Busse H.-J."/>
            <person name="Stankova E."/>
            <person name="Vrbovska V."/>
            <person name="Kovarovic V."/>
            <person name="Bartak M."/>
            <person name="Svec P."/>
            <person name="Pantucek R."/>
        </authorList>
    </citation>
    <scope>NUCLEOTIDE SEQUENCE [LARGE SCALE GENOMIC DNA]</scope>
    <source>
        <strain evidence="10 11">CCM 8733</strain>
    </source>
</reference>
<proteinExistence type="inferred from homology"/>
<keyword evidence="5" id="KW-0812">Transmembrane</keyword>
<dbReference type="InterPro" id="IPR034746">
    <property type="entry name" value="POTRA"/>
</dbReference>
<evidence type="ECO:0000256" key="4">
    <source>
        <dbReference type="ARBA" id="ARBA00022452"/>
    </source>
</evidence>
<gene>
    <name evidence="10" type="ORF">F2P45_31225</name>
</gene>
<evidence type="ECO:0000256" key="5">
    <source>
        <dbReference type="ARBA" id="ARBA00022692"/>
    </source>
</evidence>
<dbReference type="Pfam" id="PF03865">
    <property type="entry name" value="ShlB"/>
    <property type="match status" value="1"/>
</dbReference>
<keyword evidence="11" id="KW-1185">Reference proteome</keyword>
<keyword evidence="3" id="KW-0813">Transport</keyword>
<keyword evidence="6" id="KW-0653">Protein transport</keyword>
<evidence type="ECO:0000256" key="6">
    <source>
        <dbReference type="ARBA" id="ARBA00022927"/>
    </source>
</evidence>
<evidence type="ECO:0000256" key="3">
    <source>
        <dbReference type="ARBA" id="ARBA00022448"/>
    </source>
</evidence>
<dbReference type="Gene3D" id="3.10.20.310">
    <property type="entry name" value="membrane protein fhac"/>
    <property type="match status" value="1"/>
</dbReference>
<dbReference type="EMBL" id="WHJH01000074">
    <property type="protein sequence ID" value="NHZ93444.1"/>
    <property type="molecule type" value="Genomic_DNA"/>
</dbReference>
<comment type="subcellular location">
    <subcellularLocation>
        <location evidence="1">Cell outer membrane</location>
    </subcellularLocation>
</comment>
<dbReference type="InterPro" id="IPR005565">
    <property type="entry name" value="Hemolysn_activator_HlyB_C"/>
</dbReference>
<dbReference type="Proteomes" id="UP000609726">
    <property type="component" value="Unassembled WGS sequence"/>
</dbReference>
<feature type="domain" description="POTRA" evidence="9">
    <location>
        <begin position="98"/>
        <end position="173"/>
    </location>
</feature>
<protein>
    <submittedName>
        <fullName evidence="10">ShlB/FhaC/HecB family hemolysin secretion/activation protein</fullName>
    </submittedName>
</protein>
<evidence type="ECO:0000256" key="2">
    <source>
        <dbReference type="ARBA" id="ARBA00009055"/>
    </source>
</evidence>
<keyword evidence="4" id="KW-1134">Transmembrane beta strand</keyword>
<evidence type="ECO:0000313" key="11">
    <source>
        <dbReference type="Proteomes" id="UP000609726"/>
    </source>
</evidence>
<dbReference type="InterPro" id="IPR051544">
    <property type="entry name" value="TPS_OM_transporter"/>
</dbReference>
<keyword evidence="8" id="KW-0998">Cell outer membrane</keyword>
<evidence type="ECO:0000313" key="10">
    <source>
        <dbReference type="EMBL" id="NHZ93444.1"/>
    </source>
</evidence>
<dbReference type="InterPro" id="IPR013686">
    <property type="entry name" value="Polypept-transport_assoc_ShlB"/>
</dbReference>
<organism evidence="10 11">
    <name type="scientific">Massilia mucilaginosa</name>
    <dbReference type="NCBI Taxonomy" id="2609282"/>
    <lineage>
        <taxon>Bacteria</taxon>
        <taxon>Pseudomonadati</taxon>
        <taxon>Pseudomonadota</taxon>
        <taxon>Betaproteobacteria</taxon>
        <taxon>Burkholderiales</taxon>
        <taxon>Oxalobacteraceae</taxon>
        <taxon>Telluria group</taxon>
        <taxon>Massilia</taxon>
    </lineage>
</organism>
<dbReference type="PANTHER" id="PTHR34597:SF1">
    <property type="entry name" value="HEME_HEMOPEXIN TRANSPORTER PROTEIN HUXB"/>
    <property type="match status" value="1"/>
</dbReference>
<evidence type="ECO:0000259" key="9">
    <source>
        <dbReference type="PROSITE" id="PS51779"/>
    </source>
</evidence>